<dbReference type="AlphaFoldDB" id="A0AAN6N863"/>
<comment type="caution">
    <text evidence="2">The sequence shown here is derived from an EMBL/GenBank/DDBJ whole genome shotgun (WGS) entry which is preliminary data.</text>
</comment>
<evidence type="ECO:0000256" key="1">
    <source>
        <dbReference type="SAM" id="MobiDB-lite"/>
    </source>
</evidence>
<evidence type="ECO:0000313" key="3">
    <source>
        <dbReference type="Proteomes" id="UP001303473"/>
    </source>
</evidence>
<dbReference type="Proteomes" id="UP001303473">
    <property type="component" value="Unassembled WGS sequence"/>
</dbReference>
<proteinExistence type="predicted"/>
<accession>A0AAN6N863</accession>
<name>A0AAN6N863_9PEZI</name>
<dbReference type="EMBL" id="MU853788">
    <property type="protein sequence ID" value="KAK3940972.1"/>
    <property type="molecule type" value="Genomic_DNA"/>
</dbReference>
<sequence>MCLAQGFKSRLFQRGLADGPTGCARDPDDFDLPARERGDPGTKTPTAAPSLSPDLRLTESTVTIIDGGMWEKDLQ</sequence>
<organism evidence="2 3">
    <name type="scientific">Diplogelasinospora grovesii</name>
    <dbReference type="NCBI Taxonomy" id="303347"/>
    <lineage>
        <taxon>Eukaryota</taxon>
        <taxon>Fungi</taxon>
        <taxon>Dikarya</taxon>
        <taxon>Ascomycota</taxon>
        <taxon>Pezizomycotina</taxon>
        <taxon>Sordariomycetes</taxon>
        <taxon>Sordariomycetidae</taxon>
        <taxon>Sordariales</taxon>
        <taxon>Diplogelasinosporaceae</taxon>
        <taxon>Diplogelasinospora</taxon>
    </lineage>
</organism>
<protein>
    <submittedName>
        <fullName evidence="2">Uncharacterized protein</fullName>
    </submittedName>
</protein>
<keyword evidence="3" id="KW-1185">Reference proteome</keyword>
<gene>
    <name evidence="2" type="ORF">QBC46DRAFT_432733</name>
</gene>
<evidence type="ECO:0000313" key="2">
    <source>
        <dbReference type="EMBL" id="KAK3940972.1"/>
    </source>
</evidence>
<reference evidence="3" key="1">
    <citation type="journal article" date="2023" name="Mol. Phylogenet. Evol.">
        <title>Genome-scale phylogeny and comparative genomics of the fungal order Sordariales.</title>
        <authorList>
            <person name="Hensen N."/>
            <person name="Bonometti L."/>
            <person name="Westerberg I."/>
            <person name="Brannstrom I.O."/>
            <person name="Guillou S."/>
            <person name="Cros-Aarteil S."/>
            <person name="Calhoun S."/>
            <person name="Haridas S."/>
            <person name="Kuo A."/>
            <person name="Mondo S."/>
            <person name="Pangilinan J."/>
            <person name="Riley R."/>
            <person name="LaButti K."/>
            <person name="Andreopoulos B."/>
            <person name="Lipzen A."/>
            <person name="Chen C."/>
            <person name="Yan M."/>
            <person name="Daum C."/>
            <person name="Ng V."/>
            <person name="Clum A."/>
            <person name="Steindorff A."/>
            <person name="Ohm R.A."/>
            <person name="Martin F."/>
            <person name="Silar P."/>
            <person name="Natvig D.O."/>
            <person name="Lalanne C."/>
            <person name="Gautier V."/>
            <person name="Ament-Velasquez S.L."/>
            <person name="Kruys A."/>
            <person name="Hutchinson M.I."/>
            <person name="Powell A.J."/>
            <person name="Barry K."/>
            <person name="Miller A.N."/>
            <person name="Grigoriev I.V."/>
            <person name="Debuchy R."/>
            <person name="Gladieux P."/>
            <person name="Hiltunen Thoren M."/>
            <person name="Johannesson H."/>
        </authorList>
    </citation>
    <scope>NUCLEOTIDE SEQUENCE [LARGE SCALE GENOMIC DNA]</scope>
    <source>
        <strain evidence="3">CBS 340.73</strain>
    </source>
</reference>
<feature type="region of interest" description="Disordered" evidence="1">
    <location>
        <begin position="15"/>
        <end position="53"/>
    </location>
</feature>